<evidence type="ECO:0000256" key="1">
    <source>
        <dbReference type="SAM" id="MobiDB-lite"/>
    </source>
</evidence>
<proteinExistence type="predicted"/>
<evidence type="ECO:0000313" key="3">
    <source>
        <dbReference type="Proteomes" id="UP000000271"/>
    </source>
</evidence>
<dbReference type="Proteomes" id="UP000000271">
    <property type="component" value="Chromosome"/>
</dbReference>
<gene>
    <name evidence="2" type="ordered locus">Bsel_0314</name>
</gene>
<sequence>MKKRNTWLTVTGVLALGILIGTIMTGPAGAFGPGGGPSGQPGMGGFQSEEEWEAFHEELGFDGEAGPGRMMGLSEEELEAFYEERGSEGTRFHRGGGMMRGFDSEEDWEAFHENRGFGRGMMNGWSEEQRDEMIQFMEENEGTMPCGRSFEEGAFWDDRDTEDEAS</sequence>
<keyword evidence="3" id="KW-1185">Reference proteome</keyword>
<feature type="region of interest" description="Disordered" evidence="1">
    <location>
        <begin position="142"/>
        <end position="166"/>
    </location>
</feature>
<organism evidence="2 3">
    <name type="scientific">Bacillus selenitireducens (strain ATCC 700615 / DSM 15326 / MLS10)</name>
    <dbReference type="NCBI Taxonomy" id="439292"/>
    <lineage>
        <taxon>Bacteria</taxon>
        <taxon>Bacillati</taxon>
        <taxon>Bacillota</taxon>
        <taxon>Bacilli</taxon>
        <taxon>Bacillales</taxon>
        <taxon>Bacillaceae</taxon>
        <taxon>Salisediminibacterium</taxon>
    </lineage>
</organism>
<accession>D6XWL2</accession>
<dbReference type="EMBL" id="CP001791">
    <property type="protein sequence ID" value="ADH97854.1"/>
    <property type="molecule type" value="Genomic_DNA"/>
</dbReference>
<protein>
    <submittedName>
        <fullName evidence="2">Uncharacterized protein</fullName>
    </submittedName>
</protein>
<reference evidence="2" key="1">
    <citation type="submission" date="2009-10" db="EMBL/GenBank/DDBJ databases">
        <title>Complete sequence of Bacillus selenitireducens MLS10.</title>
        <authorList>
            <consortium name="US DOE Joint Genome Institute"/>
            <person name="Lucas S."/>
            <person name="Copeland A."/>
            <person name="Lapidus A."/>
            <person name="Glavina del Rio T."/>
            <person name="Dalin E."/>
            <person name="Tice H."/>
            <person name="Bruce D."/>
            <person name="Goodwin L."/>
            <person name="Pitluck S."/>
            <person name="Sims D."/>
            <person name="Brettin T."/>
            <person name="Detter J.C."/>
            <person name="Han C."/>
            <person name="Larimer F."/>
            <person name="Land M."/>
            <person name="Hauser L."/>
            <person name="Kyrpides N."/>
            <person name="Ovchinnikova G."/>
            <person name="Stolz J."/>
        </authorList>
    </citation>
    <scope>NUCLEOTIDE SEQUENCE [LARGE SCALE GENOMIC DNA]</scope>
    <source>
        <strain evidence="2">MLS10</strain>
    </source>
</reference>
<evidence type="ECO:0000313" key="2">
    <source>
        <dbReference type="EMBL" id="ADH97854.1"/>
    </source>
</evidence>
<dbReference type="AlphaFoldDB" id="D6XWL2"/>
<dbReference type="STRING" id="439292.Bsel_0314"/>
<dbReference type="KEGG" id="bse:Bsel_0314"/>
<dbReference type="HOGENOM" id="CLU_1599416_0_0_9"/>
<name>D6XWL2_BACIE</name>